<accession>A0A6L2Q1W5</accession>
<feature type="region of interest" description="Disordered" evidence="1">
    <location>
        <begin position="391"/>
        <end position="412"/>
    </location>
</feature>
<feature type="region of interest" description="Disordered" evidence="1">
    <location>
        <begin position="324"/>
        <end position="373"/>
    </location>
</feature>
<dbReference type="EMBL" id="BLKM01000821">
    <property type="protein sequence ID" value="GFG38789.1"/>
    <property type="molecule type" value="Genomic_DNA"/>
</dbReference>
<dbReference type="PANTHER" id="PTHR46900:SF2">
    <property type="entry name" value="TYROSINE-PROTEIN PHOSPHATASE NON-RECEPTOR TYPE 13"/>
    <property type="match status" value="1"/>
</dbReference>
<dbReference type="InParanoid" id="A0A6L2Q1W5"/>
<dbReference type="InterPro" id="IPR052074">
    <property type="entry name" value="NonRcpt_TyrProt_Phosphatase"/>
</dbReference>
<feature type="region of interest" description="Disordered" evidence="1">
    <location>
        <begin position="444"/>
        <end position="470"/>
    </location>
</feature>
<evidence type="ECO:0000259" key="2">
    <source>
        <dbReference type="PROSITE" id="PS50106"/>
    </source>
</evidence>
<gene>
    <name evidence="3" type="ORF">Cfor_02801</name>
</gene>
<dbReference type="InterPro" id="IPR001478">
    <property type="entry name" value="PDZ"/>
</dbReference>
<comment type="caution">
    <text evidence="3">The sequence shown here is derived from an EMBL/GenBank/DDBJ whole genome shotgun (WGS) entry which is preliminary data.</text>
</comment>
<organism evidence="3 4">
    <name type="scientific">Coptotermes formosanus</name>
    <name type="common">Formosan subterranean termite</name>
    <dbReference type="NCBI Taxonomy" id="36987"/>
    <lineage>
        <taxon>Eukaryota</taxon>
        <taxon>Metazoa</taxon>
        <taxon>Ecdysozoa</taxon>
        <taxon>Arthropoda</taxon>
        <taxon>Hexapoda</taxon>
        <taxon>Insecta</taxon>
        <taxon>Pterygota</taxon>
        <taxon>Neoptera</taxon>
        <taxon>Polyneoptera</taxon>
        <taxon>Dictyoptera</taxon>
        <taxon>Blattodea</taxon>
        <taxon>Blattoidea</taxon>
        <taxon>Termitoidae</taxon>
        <taxon>Rhinotermitidae</taxon>
        <taxon>Coptotermes</taxon>
    </lineage>
</organism>
<dbReference type="AlphaFoldDB" id="A0A6L2Q1W5"/>
<feature type="domain" description="PDZ" evidence="2">
    <location>
        <begin position="13"/>
        <end position="99"/>
    </location>
</feature>
<dbReference type="Gene3D" id="2.30.42.10">
    <property type="match status" value="3"/>
</dbReference>
<dbReference type="PROSITE" id="PS50106">
    <property type="entry name" value="PDZ"/>
    <property type="match status" value="2"/>
</dbReference>
<dbReference type="PANTHER" id="PTHR46900">
    <property type="entry name" value="TYROSINE-PROTEIN PHOSPHATASE NON-RECEPTOR TYPE 13"/>
    <property type="match status" value="1"/>
</dbReference>
<dbReference type="Proteomes" id="UP000502823">
    <property type="component" value="Unassembled WGS sequence"/>
</dbReference>
<feature type="compositionally biased region" description="Low complexity" evidence="1">
    <location>
        <begin position="327"/>
        <end position="338"/>
    </location>
</feature>
<evidence type="ECO:0000313" key="3">
    <source>
        <dbReference type="EMBL" id="GFG38789.1"/>
    </source>
</evidence>
<proteinExistence type="predicted"/>
<dbReference type="SUPFAM" id="SSF50156">
    <property type="entry name" value="PDZ domain-like"/>
    <property type="match status" value="2"/>
</dbReference>
<protein>
    <recommendedName>
        <fullName evidence="2">PDZ domain-containing protein</fullName>
    </recommendedName>
</protein>
<dbReference type="SMART" id="SM00228">
    <property type="entry name" value="PDZ"/>
    <property type="match status" value="2"/>
</dbReference>
<evidence type="ECO:0000313" key="4">
    <source>
        <dbReference type="Proteomes" id="UP000502823"/>
    </source>
</evidence>
<feature type="compositionally biased region" description="Polar residues" evidence="1">
    <location>
        <begin position="402"/>
        <end position="412"/>
    </location>
</feature>
<feature type="non-terminal residue" evidence="3">
    <location>
        <position position="1"/>
    </location>
</feature>
<feature type="region of interest" description="Disordered" evidence="1">
    <location>
        <begin position="544"/>
        <end position="574"/>
    </location>
</feature>
<keyword evidence="4" id="KW-1185">Reference proteome</keyword>
<reference evidence="4" key="1">
    <citation type="submission" date="2020-01" db="EMBL/GenBank/DDBJ databases">
        <title>Draft genome sequence of the Termite Coptotermes fromosanus.</title>
        <authorList>
            <person name="Itakura S."/>
            <person name="Yosikawa Y."/>
            <person name="Umezawa K."/>
        </authorList>
    </citation>
    <scope>NUCLEOTIDE SEQUENCE [LARGE SCALE GENOMIC DNA]</scope>
</reference>
<feature type="region of interest" description="Disordered" evidence="1">
    <location>
        <begin position="491"/>
        <end position="524"/>
    </location>
</feature>
<feature type="region of interest" description="Disordered" evidence="1">
    <location>
        <begin position="265"/>
        <end position="307"/>
    </location>
</feature>
<sequence length="612" mass="66259">VQCLFCVPEATSEVSLLKGSRGLGLSVTGGVDSGDQWPGLIRIKRLFLNQPAWQSGQLRQGDVLLAANGVPLIGLTNYQALEVLRKTPNNVLLTVCRPTTDVFCLQAPTEPPPPPPPPRRDTTHSMTYSSHQLLPLPPLQTDGPSGEFDIVLTKVNHSLGFTLRKEDESVLGHYVRALVREPALSDGRIRPGDKIVAVNDVDISPMSHEEAVMFLRQCGDTVKLRLYRDASQTPVSALSPTEELSQWLYRKEAIDMLSDLAVKKMSPCDSSSSSYGKLRRVSDGQSSSPSSSPRRRRLTKTPSPEVHIATLDRLGQKYMVTSHAVNSDSSGDQSQTSTFTYPSMDSTKARGNASSFASTAGSGDSTDIKPQRPNFLDLCTSRKQKFTFSVTATGDEGGDSVAGTSESDELATNTTLGSASQYCLTTSNSSEDFRTDCVDSSDANYDGSLPTEPASMPPLTNLSSTSSTSTAFSYRNPAYQSAHPVCYTSNSQASMRKNSQDGAGHASDQDIPGKLFKCQAGPGDEGSRGLLKWKGIVFTPEHDDVDEVRSDNMTDDSSSQLTIDRENEQEDQVNDENVEHMSTAEVIDLLRKIRGTIGITVLRKSGTNLQVS</sequence>
<feature type="domain" description="PDZ" evidence="2">
    <location>
        <begin position="149"/>
        <end position="230"/>
    </location>
</feature>
<feature type="region of interest" description="Disordered" evidence="1">
    <location>
        <begin position="106"/>
        <end position="125"/>
    </location>
</feature>
<dbReference type="OrthoDB" id="165498at2759"/>
<name>A0A6L2Q1W5_COPFO</name>
<feature type="compositionally biased region" description="Polar residues" evidence="1">
    <location>
        <begin position="352"/>
        <end position="365"/>
    </location>
</feature>
<feature type="compositionally biased region" description="Polar residues" evidence="1">
    <location>
        <begin position="491"/>
        <end position="501"/>
    </location>
</feature>
<dbReference type="InterPro" id="IPR036034">
    <property type="entry name" value="PDZ_sf"/>
</dbReference>
<evidence type="ECO:0000256" key="1">
    <source>
        <dbReference type="SAM" id="MobiDB-lite"/>
    </source>
</evidence>
<dbReference type="Pfam" id="PF00595">
    <property type="entry name" value="PDZ"/>
    <property type="match status" value="2"/>
</dbReference>